<comment type="caution">
    <text evidence="1">The sequence shown here is derived from an EMBL/GenBank/DDBJ whole genome shotgun (WGS) entry which is preliminary data.</text>
</comment>
<evidence type="ECO:0000313" key="2">
    <source>
        <dbReference type="Proteomes" id="UP000289738"/>
    </source>
</evidence>
<gene>
    <name evidence="1" type="ORF">Ahy_A02g009049</name>
</gene>
<keyword evidence="2" id="KW-1185">Reference proteome</keyword>
<evidence type="ECO:0000313" key="1">
    <source>
        <dbReference type="EMBL" id="RYR74363.1"/>
    </source>
</evidence>
<dbReference type="EMBL" id="SDMP01000002">
    <property type="protein sequence ID" value="RYR74363.1"/>
    <property type="molecule type" value="Genomic_DNA"/>
</dbReference>
<accession>A0A445EGA1</accession>
<dbReference type="Proteomes" id="UP000289738">
    <property type="component" value="Chromosome A02"/>
</dbReference>
<reference evidence="1 2" key="1">
    <citation type="submission" date="2019-01" db="EMBL/GenBank/DDBJ databases">
        <title>Sequencing of cultivated peanut Arachis hypogaea provides insights into genome evolution and oil improvement.</title>
        <authorList>
            <person name="Chen X."/>
        </authorList>
    </citation>
    <scope>NUCLEOTIDE SEQUENCE [LARGE SCALE GENOMIC DNA]</scope>
    <source>
        <strain evidence="2">cv. Fuhuasheng</strain>
        <tissue evidence="1">Leaves</tissue>
    </source>
</reference>
<protein>
    <submittedName>
        <fullName evidence="1">Uncharacterized protein</fullName>
    </submittedName>
</protein>
<proteinExistence type="predicted"/>
<dbReference type="AlphaFoldDB" id="A0A445EGA1"/>
<organism evidence="1 2">
    <name type="scientific">Arachis hypogaea</name>
    <name type="common">Peanut</name>
    <dbReference type="NCBI Taxonomy" id="3818"/>
    <lineage>
        <taxon>Eukaryota</taxon>
        <taxon>Viridiplantae</taxon>
        <taxon>Streptophyta</taxon>
        <taxon>Embryophyta</taxon>
        <taxon>Tracheophyta</taxon>
        <taxon>Spermatophyta</taxon>
        <taxon>Magnoliopsida</taxon>
        <taxon>eudicotyledons</taxon>
        <taxon>Gunneridae</taxon>
        <taxon>Pentapetalae</taxon>
        <taxon>rosids</taxon>
        <taxon>fabids</taxon>
        <taxon>Fabales</taxon>
        <taxon>Fabaceae</taxon>
        <taxon>Papilionoideae</taxon>
        <taxon>50 kb inversion clade</taxon>
        <taxon>dalbergioids sensu lato</taxon>
        <taxon>Dalbergieae</taxon>
        <taxon>Pterocarpus clade</taxon>
        <taxon>Arachis</taxon>
    </lineage>
</organism>
<name>A0A445EGA1_ARAHY</name>
<sequence>MSISGGAVLHKLQKPGQTSFFLLRFPCQSSILGLRPTSPFGATNEGNLSQVTRSVKVGIYRHLYSVLHRLGLEMDSWMIQRTMMSSRI</sequence>